<evidence type="ECO:0000256" key="4">
    <source>
        <dbReference type="ARBA" id="ARBA00022723"/>
    </source>
</evidence>
<name>A0A5S5AUX7_9FIRM</name>
<keyword evidence="10" id="KW-0670">Pyruvate</keyword>
<comment type="caution">
    <text evidence="10">The sequence shown here is derived from an EMBL/GenBank/DDBJ whole genome shotgun (WGS) entry which is preliminary data.</text>
</comment>
<dbReference type="InterPro" id="IPR040085">
    <property type="entry name" value="MJ0674-like"/>
</dbReference>
<keyword evidence="6 8" id="KW-0408">Iron</keyword>
<dbReference type="PROSITE" id="PS01087">
    <property type="entry name" value="RADICAL_ACTIVATING"/>
    <property type="match status" value="1"/>
</dbReference>
<dbReference type="InterPro" id="IPR013785">
    <property type="entry name" value="Aldolase_TIM"/>
</dbReference>
<keyword evidence="11" id="KW-1185">Reference proteome</keyword>
<keyword evidence="4 8" id="KW-0479">Metal-binding</keyword>
<keyword evidence="2" id="KW-0004">4Fe-4S</keyword>
<dbReference type="CDD" id="cd01335">
    <property type="entry name" value="Radical_SAM"/>
    <property type="match status" value="1"/>
</dbReference>
<evidence type="ECO:0000259" key="9">
    <source>
        <dbReference type="Pfam" id="PF04055"/>
    </source>
</evidence>
<dbReference type="SUPFAM" id="SSF102114">
    <property type="entry name" value="Radical SAM enzymes"/>
    <property type="match status" value="1"/>
</dbReference>
<dbReference type="InterPro" id="IPR058240">
    <property type="entry name" value="rSAM_sf"/>
</dbReference>
<evidence type="ECO:0000313" key="11">
    <source>
        <dbReference type="Proteomes" id="UP000322294"/>
    </source>
</evidence>
<dbReference type="Proteomes" id="UP000322294">
    <property type="component" value="Unassembled WGS sequence"/>
</dbReference>
<evidence type="ECO:0000256" key="6">
    <source>
        <dbReference type="ARBA" id="ARBA00023004"/>
    </source>
</evidence>
<feature type="binding site" evidence="8">
    <location>
        <position position="68"/>
    </location>
    <ligand>
        <name>[4Fe-4S] cluster</name>
        <dbReference type="ChEBI" id="CHEBI:49883"/>
        <note>4Fe-4S-S-AdoMet</note>
    </ligand>
</feature>
<comment type="similarity">
    <text evidence="1">Belongs to the organic radical-activating enzymes family.</text>
</comment>
<dbReference type="SFLD" id="SFLDS00029">
    <property type="entry name" value="Radical_SAM"/>
    <property type="match status" value="1"/>
</dbReference>
<feature type="binding site" evidence="8">
    <location>
        <position position="64"/>
    </location>
    <ligand>
        <name>[4Fe-4S] cluster</name>
        <dbReference type="ChEBI" id="CHEBI:49883"/>
        <note>4Fe-4S-S-AdoMet</note>
    </ligand>
</feature>
<reference evidence="10 11" key="1">
    <citation type="submission" date="2019-07" db="EMBL/GenBank/DDBJ databases">
        <title>Genomic Encyclopedia of Type Strains, Phase I: the one thousand microbial genomes (KMG-I) project.</title>
        <authorList>
            <person name="Kyrpides N."/>
        </authorList>
    </citation>
    <scope>NUCLEOTIDE SEQUENCE [LARGE SCALE GENOMIC DNA]</scope>
    <source>
        <strain evidence="10 11">DSM 16647</strain>
    </source>
</reference>
<dbReference type="InterPro" id="IPR007197">
    <property type="entry name" value="rSAM"/>
</dbReference>
<feature type="domain" description="Radical SAM core" evidence="9">
    <location>
        <begin position="59"/>
        <end position="227"/>
    </location>
</feature>
<dbReference type="EMBL" id="VNHO01000008">
    <property type="protein sequence ID" value="TYP56684.1"/>
    <property type="molecule type" value="Genomic_DNA"/>
</dbReference>
<evidence type="ECO:0000256" key="3">
    <source>
        <dbReference type="ARBA" id="ARBA00022691"/>
    </source>
</evidence>
<organism evidence="10 11">
    <name type="scientific">Thermosediminibacter litoriperuensis</name>
    <dbReference type="NCBI Taxonomy" id="291989"/>
    <lineage>
        <taxon>Bacteria</taxon>
        <taxon>Bacillati</taxon>
        <taxon>Bacillota</taxon>
        <taxon>Clostridia</taxon>
        <taxon>Thermosediminibacterales</taxon>
        <taxon>Thermosediminibacteraceae</taxon>
        <taxon>Thermosediminibacter</taxon>
    </lineage>
</organism>
<gene>
    <name evidence="10" type="ORF">LZ11_00963</name>
</gene>
<dbReference type="GO" id="GO:0016829">
    <property type="term" value="F:lyase activity"/>
    <property type="evidence" value="ECO:0007669"/>
    <property type="project" value="UniProtKB-KW"/>
</dbReference>
<evidence type="ECO:0000256" key="7">
    <source>
        <dbReference type="ARBA" id="ARBA00023014"/>
    </source>
</evidence>
<dbReference type="GO" id="GO:0051539">
    <property type="term" value="F:4 iron, 4 sulfur cluster binding"/>
    <property type="evidence" value="ECO:0007669"/>
    <property type="project" value="UniProtKB-KW"/>
</dbReference>
<dbReference type="PIRSF" id="PIRSF004869">
    <property type="entry name" value="PflX_prd"/>
    <property type="match status" value="1"/>
</dbReference>
<keyword evidence="10" id="KW-0456">Lyase</keyword>
<keyword evidence="3 8" id="KW-0949">S-adenosyl-L-methionine</keyword>
<keyword evidence="5" id="KW-0560">Oxidoreductase</keyword>
<evidence type="ECO:0000256" key="2">
    <source>
        <dbReference type="ARBA" id="ARBA00022485"/>
    </source>
</evidence>
<comment type="cofactor">
    <cofactor evidence="8">
        <name>[4Fe-4S] cluster</name>
        <dbReference type="ChEBI" id="CHEBI:49883"/>
    </cofactor>
    <text evidence="8">Binds 1 [4Fe-4S] cluster. The cluster is coordinated with 3 cysteines and an exchangeable S-adenosyl-L-methionine.</text>
</comment>
<evidence type="ECO:0000256" key="1">
    <source>
        <dbReference type="ARBA" id="ARBA00009777"/>
    </source>
</evidence>
<dbReference type="InterPro" id="IPR016431">
    <property type="entry name" value="Pyrv-formate_lyase-activ_prd"/>
</dbReference>
<dbReference type="GO" id="GO:0016491">
    <property type="term" value="F:oxidoreductase activity"/>
    <property type="evidence" value="ECO:0007669"/>
    <property type="project" value="UniProtKB-KW"/>
</dbReference>
<sequence>MAMLDMLINCRLCPRRCGVNRLKGESGFCGAADRVVVAKAFAHRWEEPCISGDSGSGTVFFSGCNLRCVFCQNYRISQEWFGRAVGEDDLVEIFLRLQAKGVHNINLVTPTIYTPQVAEALKKARSKGLFIPVVWNSNSYENPEALKMLEGLVDVYLPDIKYFDGAAARRYSRAGDYFDRAAPAVLEMYRQVGEPVFDYKGIIKRGLIIRHLVLPGLKEDSKKILEWIKSNLPRGVYISLMSQYMPCYRAGEFPEINRVLSTGEYEEVIEYFFELGLENGFAQEEGSNSVKYVPDFDLEGIP</sequence>
<dbReference type="AlphaFoldDB" id="A0A5S5AUX7"/>
<dbReference type="PANTHER" id="PTHR43075">
    <property type="entry name" value="FORMATE LYASE ACTIVATING ENZYME, PUTATIVE (AFU_ORTHOLOGUE AFUA_2G15630)-RELATED"/>
    <property type="match status" value="1"/>
</dbReference>
<evidence type="ECO:0000256" key="5">
    <source>
        <dbReference type="ARBA" id="ARBA00023002"/>
    </source>
</evidence>
<evidence type="ECO:0000313" key="10">
    <source>
        <dbReference type="EMBL" id="TYP56684.1"/>
    </source>
</evidence>
<accession>A0A5S5AUX7</accession>
<dbReference type="GO" id="GO:0046872">
    <property type="term" value="F:metal ion binding"/>
    <property type="evidence" value="ECO:0007669"/>
    <property type="project" value="UniProtKB-KW"/>
</dbReference>
<dbReference type="Gene3D" id="3.20.20.70">
    <property type="entry name" value="Aldolase class I"/>
    <property type="match status" value="1"/>
</dbReference>
<keyword evidence="7 8" id="KW-0411">Iron-sulfur</keyword>
<proteinExistence type="inferred from homology"/>
<dbReference type="PANTHER" id="PTHR43075:SF1">
    <property type="entry name" value="FORMATE LYASE ACTIVATING ENZYME, PUTATIVE (AFU_ORTHOLOGUE AFUA_2G15630)-RELATED"/>
    <property type="match status" value="1"/>
</dbReference>
<dbReference type="SFLD" id="SFLDG01099">
    <property type="entry name" value="Uncharacterised_Radical_SAM_Su"/>
    <property type="match status" value="1"/>
</dbReference>
<protein>
    <submittedName>
        <fullName evidence="10">Putative pyruvate formate lyase activating enzyme</fullName>
    </submittedName>
</protein>
<dbReference type="Pfam" id="PF04055">
    <property type="entry name" value="Radical_SAM"/>
    <property type="match status" value="1"/>
</dbReference>
<evidence type="ECO:0000256" key="8">
    <source>
        <dbReference type="PIRSR" id="PIRSR004869-50"/>
    </source>
</evidence>
<feature type="binding site" evidence="8">
    <location>
        <position position="71"/>
    </location>
    <ligand>
        <name>[4Fe-4S] cluster</name>
        <dbReference type="ChEBI" id="CHEBI:49883"/>
        <note>4Fe-4S-S-AdoMet</note>
    </ligand>
</feature>
<dbReference type="InterPro" id="IPR001989">
    <property type="entry name" value="Radical_activat_CS"/>
</dbReference>